<dbReference type="AlphaFoldDB" id="A0A3B0PLP0"/>
<dbReference type="RefSeq" id="WP_117274911.1">
    <property type="nucleotide sequence ID" value="NZ_LS991951.1"/>
</dbReference>
<dbReference type="KEGG" id="medw:NCTC10132_00017"/>
<evidence type="ECO:0000313" key="3">
    <source>
        <dbReference type="Proteomes" id="UP000257559"/>
    </source>
</evidence>
<evidence type="ECO:0008006" key="4">
    <source>
        <dbReference type="Google" id="ProtNLM"/>
    </source>
</evidence>
<gene>
    <name evidence="2" type="ORF">NCTC10132_00017</name>
</gene>
<feature type="signal peptide" evidence="1">
    <location>
        <begin position="1"/>
        <end position="21"/>
    </location>
</feature>
<reference evidence="3" key="1">
    <citation type="submission" date="2018-06" db="EMBL/GenBank/DDBJ databases">
        <authorList>
            <consortium name="Pathogen Informatics"/>
        </authorList>
    </citation>
    <scope>NUCLEOTIDE SEQUENCE [LARGE SCALE GENOMIC DNA]</scope>
    <source>
        <strain evidence="3">NCTC10132</strain>
    </source>
</reference>
<keyword evidence="1" id="KW-0732">Signal</keyword>
<evidence type="ECO:0000256" key="1">
    <source>
        <dbReference type="SAM" id="SignalP"/>
    </source>
</evidence>
<feature type="chain" id="PRO_5017238093" description="Lipoprotein" evidence="1">
    <location>
        <begin position="22"/>
        <end position="103"/>
    </location>
</feature>
<accession>A0A3B0PLP0</accession>
<organism evidence="2 3">
    <name type="scientific">Mycoplasmopsis edwardii</name>
    <dbReference type="NCBI Taxonomy" id="53558"/>
    <lineage>
        <taxon>Bacteria</taxon>
        <taxon>Bacillati</taxon>
        <taxon>Mycoplasmatota</taxon>
        <taxon>Mycoplasmoidales</taxon>
        <taxon>Metamycoplasmataceae</taxon>
        <taxon>Mycoplasmopsis</taxon>
    </lineage>
</organism>
<name>A0A3B0PLP0_9BACT</name>
<keyword evidence="3" id="KW-1185">Reference proteome</keyword>
<protein>
    <recommendedName>
        <fullName evidence="4">Lipoprotein</fullName>
    </recommendedName>
</protein>
<dbReference type="Proteomes" id="UP000257559">
    <property type="component" value="Chromosome"/>
</dbReference>
<sequence length="103" mass="11632">MKKFIKTLLIAPVFGAIPAFVVSCSKETVEQKEEKFINLNIDSAKKIASQLGQEGEQKDLIIETARKEAKKVLETAKKESQSTKEYIEFLDSAIKELENRLSK</sequence>
<dbReference type="EMBL" id="LS991951">
    <property type="protein sequence ID" value="SYV96687.1"/>
    <property type="molecule type" value="Genomic_DNA"/>
</dbReference>
<proteinExistence type="predicted"/>
<evidence type="ECO:0000313" key="2">
    <source>
        <dbReference type="EMBL" id="SYV96687.1"/>
    </source>
</evidence>